<dbReference type="RefSeq" id="WP_064252760.1">
    <property type="nucleotide sequence ID" value="NZ_CP013110.1"/>
</dbReference>
<evidence type="ECO:0000313" key="8">
    <source>
        <dbReference type="Proteomes" id="UP000182306"/>
    </source>
</evidence>
<dbReference type="PROSITE" id="PS50885">
    <property type="entry name" value="HAMP"/>
    <property type="match status" value="1"/>
</dbReference>
<dbReference type="OrthoDB" id="7818322at2"/>
<evidence type="ECO:0000313" key="7">
    <source>
        <dbReference type="EMBL" id="APG95474.1"/>
    </source>
</evidence>
<dbReference type="CDD" id="cd00082">
    <property type="entry name" value="HisKA"/>
    <property type="match status" value="1"/>
</dbReference>
<dbReference type="InterPro" id="IPR036097">
    <property type="entry name" value="HisK_dim/P_sf"/>
</dbReference>
<sequence length="488" mass="52900">MKLVDEFRRIPLTIRVPAMVAALMIVVSAIISERVLSRLYETQQQHMAAVVGTYLDGLSNALIPPVLRGDIWETYDILDRTPSTYGVLVPLETIVTGRDGRVLASSHPKSVAPLAELPAEYADRAPPSDGMQIDWEKRTGFGRRDLLYQGRPVGAIHASFDISHLIAERREVLNTLLATNAALAIAFATVGYLLARRMVRPVKTLADHMRSGASATPRPIALEEFPRREGEFAELFHGFNALVEAERERSALTLKLAEEEKLASLGRLASSMAHEINNPLGGLFNCIDTLKRHGADESVRETSLSLLERGLTGIRDVVRAALATYRADRSGRPLTVQDLDDVRLLIGPEIARRQQTLNWERCPDTPSLAVLSGVAVRQALLNLVLNASTAAGDGGKISVQSRFDAEACTLVLAVGDSGPGLSSDALEVLVAPDPAPASRRANGLGLWMVRKMVDETGGRIRVGESDSAGALVELHLPLRDPLEVNHAA</sequence>
<dbReference type="PROSITE" id="PS50109">
    <property type="entry name" value="HIS_KIN"/>
    <property type="match status" value="1"/>
</dbReference>
<evidence type="ECO:0000256" key="3">
    <source>
        <dbReference type="ARBA" id="ARBA00012438"/>
    </source>
</evidence>
<dbReference type="PANTHER" id="PTHR43065">
    <property type="entry name" value="SENSOR HISTIDINE KINASE"/>
    <property type="match status" value="1"/>
</dbReference>
<reference evidence="7 8" key="1">
    <citation type="submission" date="2015-10" db="EMBL/GenBank/DDBJ databases">
        <title>Genomic differences between typical nodule nitrogen-fixing rhizobial strains and those coming from bean seeds.</title>
        <authorList>
            <person name="Peralta H."/>
            <person name="Aguilar-Vera A."/>
            <person name="Diaz R."/>
            <person name="Mora Y."/>
            <person name="Martinez-Batallar G."/>
            <person name="Salazar E."/>
            <person name="Vargas-Lagunas C."/>
            <person name="Encarnacion S."/>
            <person name="Girard L."/>
            <person name="Mora J."/>
        </authorList>
    </citation>
    <scope>NUCLEOTIDE SEQUENCE [LARGE SCALE GENOMIC DNA]</scope>
    <source>
        <strain evidence="7 8">CFNEI 73</strain>
        <plasmid evidence="7 8">C</plasmid>
    </source>
</reference>
<dbReference type="InterPro" id="IPR003661">
    <property type="entry name" value="HisK_dim/P_dom"/>
</dbReference>
<dbReference type="Gene3D" id="3.30.565.10">
    <property type="entry name" value="Histidine kinase-like ATPase, C-terminal domain"/>
    <property type="match status" value="1"/>
</dbReference>
<evidence type="ECO:0000256" key="5">
    <source>
        <dbReference type="ARBA" id="ARBA00022679"/>
    </source>
</evidence>
<proteinExistence type="predicted"/>
<keyword evidence="7" id="KW-0614">Plasmid</keyword>
<evidence type="ECO:0000256" key="6">
    <source>
        <dbReference type="ARBA" id="ARBA00022777"/>
    </source>
</evidence>
<organism evidence="7 8">
    <name type="scientific">Sinorhizobium americanum</name>
    <dbReference type="NCBI Taxonomy" id="194963"/>
    <lineage>
        <taxon>Bacteria</taxon>
        <taxon>Pseudomonadati</taxon>
        <taxon>Pseudomonadota</taxon>
        <taxon>Alphaproteobacteria</taxon>
        <taxon>Hyphomicrobiales</taxon>
        <taxon>Rhizobiaceae</taxon>
        <taxon>Sinorhizobium/Ensifer group</taxon>
        <taxon>Sinorhizobium</taxon>
    </lineage>
</organism>
<dbReference type="GO" id="GO:0016020">
    <property type="term" value="C:membrane"/>
    <property type="evidence" value="ECO:0007669"/>
    <property type="project" value="UniProtKB-SubCell"/>
</dbReference>
<dbReference type="SUPFAM" id="SSF55874">
    <property type="entry name" value="ATPase domain of HSP90 chaperone/DNA topoisomerase II/histidine kinase"/>
    <property type="match status" value="1"/>
</dbReference>
<dbReference type="InterPro" id="IPR004358">
    <property type="entry name" value="Sig_transdc_His_kin-like_C"/>
</dbReference>
<keyword evidence="6 7" id="KW-0418">Kinase</keyword>
<dbReference type="PRINTS" id="PR00344">
    <property type="entry name" value="BCTRLSENSOR"/>
</dbReference>
<dbReference type="AlphaFoldDB" id="A0A1L3LZG5"/>
<protein>
    <recommendedName>
        <fullName evidence="3">histidine kinase</fullName>
        <ecNumber evidence="3">2.7.13.3</ecNumber>
    </recommendedName>
</protein>
<dbReference type="InterPro" id="IPR003660">
    <property type="entry name" value="HAMP_dom"/>
</dbReference>
<dbReference type="Proteomes" id="UP000182306">
    <property type="component" value="Plasmid C"/>
</dbReference>
<dbReference type="InterPro" id="IPR036890">
    <property type="entry name" value="HATPase_C_sf"/>
</dbReference>
<geneLocation type="plasmid" evidence="7 8">
    <name>C</name>
</geneLocation>
<dbReference type="SUPFAM" id="SSF47384">
    <property type="entry name" value="Homodimeric domain of signal transducing histidine kinase"/>
    <property type="match status" value="1"/>
</dbReference>
<keyword evidence="5" id="KW-0808">Transferase</keyword>
<dbReference type="InterPro" id="IPR005467">
    <property type="entry name" value="His_kinase_dom"/>
</dbReference>
<dbReference type="SMART" id="SM00387">
    <property type="entry name" value="HATPase_c"/>
    <property type="match status" value="1"/>
</dbReference>
<dbReference type="PANTHER" id="PTHR43065:SF42">
    <property type="entry name" value="TWO-COMPONENT SENSOR PPRA"/>
    <property type="match status" value="1"/>
</dbReference>
<keyword evidence="8" id="KW-1185">Reference proteome</keyword>
<dbReference type="EC" id="2.7.13.3" evidence="3"/>
<accession>A0A1L3LZG5</accession>
<keyword evidence="4" id="KW-0597">Phosphoprotein</keyword>
<evidence type="ECO:0000256" key="4">
    <source>
        <dbReference type="ARBA" id="ARBA00022553"/>
    </source>
</evidence>
<comment type="subcellular location">
    <subcellularLocation>
        <location evidence="2">Membrane</location>
    </subcellularLocation>
</comment>
<evidence type="ECO:0000256" key="2">
    <source>
        <dbReference type="ARBA" id="ARBA00004370"/>
    </source>
</evidence>
<comment type="catalytic activity">
    <reaction evidence="1">
        <text>ATP + protein L-histidine = ADP + protein N-phospho-L-histidine.</text>
        <dbReference type="EC" id="2.7.13.3"/>
    </reaction>
</comment>
<dbReference type="InterPro" id="IPR003594">
    <property type="entry name" value="HATPase_dom"/>
</dbReference>
<dbReference type="GO" id="GO:0000155">
    <property type="term" value="F:phosphorelay sensor kinase activity"/>
    <property type="evidence" value="ECO:0007669"/>
    <property type="project" value="InterPro"/>
</dbReference>
<dbReference type="Pfam" id="PF02518">
    <property type="entry name" value="HATPase_c"/>
    <property type="match status" value="1"/>
</dbReference>
<gene>
    <name evidence="7" type="ORF">SAMCFNEI73_pC1770</name>
</gene>
<name>A0A1L3LZG5_9HYPH</name>
<evidence type="ECO:0000256" key="1">
    <source>
        <dbReference type="ARBA" id="ARBA00000085"/>
    </source>
</evidence>
<dbReference type="Gene3D" id="1.10.287.130">
    <property type="match status" value="1"/>
</dbReference>
<dbReference type="EMBL" id="CP013110">
    <property type="protein sequence ID" value="APG95474.1"/>
    <property type="molecule type" value="Genomic_DNA"/>
</dbReference>
<dbReference type="SMART" id="SM00388">
    <property type="entry name" value="HisKA"/>
    <property type="match status" value="1"/>
</dbReference>
<dbReference type="KEGG" id="same:SAMCFNEI73_pC1770"/>